<dbReference type="Pfam" id="PF02771">
    <property type="entry name" value="Acyl-CoA_dh_N"/>
    <property type="match status" value="1"/>
</dbReference>
<dbReference type="InterPro" id="IPR037069">
    <property type="entry name" value="AcylCoA_DH/ox_N_sf"/>
</dbReference>
<dbReference type="InterPro" id="IPR013786">
    <property type="entry name" value="AcylCoA_DH/ox_N"/>
</dbReference>
<dbReference type="Pfam" id="PF02770">
    <property type="entry name" value="Acyl-CoA_dh_M"/>
    <property type="match status" value="1"/>
</dbReference>
<evidence type="ECO:0008006" key="11">
    <source>
        <dbReference type="Google" id="ProtNLM"/>
    </source>
</evidence>
<evidence type="ECO:0000256" key="1">
    <source>
        <dbReference type="ARBA" id="ARBA00001974"/>
    </source>
</evidence>
<dbReference type="InterPro" id="IPR036250">
    <property type="entry name" value="AcylCo_DH-like_C"/>
</dbReference>
<evidence type="ECO:0000256" key="4">
    <source>
        <dbReference type="ARBA" id="ARBA00022827"/>
    </source>
</evidence>
<evidence type="ECO:0000313" key="10">
    <source>
        <dbReference type="Proteomes" id="UP000618986"/>
    </source>
</evidence>
<evidence type="ECO:0000259" key="8">
    <source>
        <dbReference type="Pfam" id="PF02771"/>
    </source>
</evidence>
<evidence type="ECO:0000259" key="7">
    <source>
        <dbReference type="Pfam" id="PF02770"/>
    </source>
</evidence>
<feature type="domain" description="Acyl-CoA dehydrogenase/oxidase C-terminal" evidence="6">
    <location>
        <begin position="232"/>
        <end position="381"/>
    </location>
</feature>
<proteinExistence type="inferred from homology"/>
<dbReference type="InterPro" id="IPR046373">
    <property type="entry name" value="Acyl-CoA_Oxase/DH_mid-dom_sf"/>
</dbReference>
<evidence type="ECO:0000256" key="3">
    <source>
        <dbReference type="ARBA" id="ARBA00022630"/>
    </source>
</evidence>
<dbReference type="SUPFAM" id="SSF47203">
    <property type="entry name" value="Acyl-CoA dehydrogenase C-terminal domain-like"/>
    <property type="match status" value="1"/>
</dbReference>
<accession>A0ABR6MDJ5</accession>
<keyword evidence="5" id="KW-0560">Oxidoreductase</keyword>
<keyword evidence="10" id="KW-1185">Reference proteome</keyword>
<keyword evidence="3 5" id="KW-0285">Flavoprotein</keyword>
<protein>
    <recommendedName>
        <fullName evidence="11">Acyl-CoA dehydrogenase</fullName>
    </recommendedName>
</protein>
<dbReference type="Gene3D" id="1.10.540.10">
    <property type="entry name" value="Acyl-CoA dehydrogenase/oxidase, N-terminal domain"/>
    <property type="match status" value="1"/>
</dbReference>
<gene>
    <name evidence="9" type="ORF">FHU28_003284</name>
</gene>
<feature type="domain" description="Acyl-CoA dehydrogenase/oxidase N-terminal" evidence="8">
    <location>
        <begin position="9"/>
        <end position="115"/>
    </location>
</feature>
<dbReference type="Proteomes" id="UP000618986">
    <property type="component" value="Unassembled WGS sequence"/>
</dbReference>
<evidence type="ECO:0000256" key="5">
    <source>
        <dbReference type="RuleBase" id="RU362125"/>
    </source>
</evidence>
<dbReference type="PIRSF" id="PIRSF016578">
    <property type="entry name" value="HsaA"/>
    <property type="match status" value="1"/>
</dbReference>
<evidence type="ECO:0000256" key="2">
    <source>
        <dbReference type="ARBA" id="ARBA00009347"/>
    </source>
</evidence>
<dbReference type="InterPro" id="IPR009075">
    <property type="entry name" value="AcylCo_DH/oxidase_C"/>
</dbReference>
<dbReference type="EMBL" id="JACHJC010000001">
    <property type="protein sequence ID" value="MBB5113445.1"/>
    <property type="molecule type" value="Genomic_DNA"/>
</dbReference>
<reference evidence="9 10" key="1">
    <citation type="submission" date="2020-08" db="EMBL/GenBank/DDBJ databases">
        <title>Sequencing the genomes of 1000 actinobacteria strains.</title>
        <authorList>
            <person name="Klenk H.-P."/>
        </authorList>
    </citation>
    <scope>NUCLEOTIDE SEQUENCE [LARGE SCALE GENOMIC DNA]</scope>
    <source>
        <strain evidence="9 10">DSM 43036</strain>
    </source>
</reference>
<comment type="similarity">
    <text evidence="2 5">Belongs to the acyl-CoA dehydrogenase family.</text>
</comment>
<dbReference type="PANTHER" id="PTHR43884">
    <property type="entry name" value="ACYL-COA DEHYDROGENASE"/>
    <property type="match status" value="1"/>
</dbReference>
<dbReference type="InterPro" id="IPR006091">
    <property type="entry name" value="Acyl-CoA_Oxase/DH_mid-dom"/>
</dbReference>
<dbReference type="Gene3D" id="2.40.110.10">
    <property type="entry name" value="Butyryl-CoA Dehydrogenase, subunit A, domain 2"/>
    <property type="match status" value="1"/>
</dbReference>
<feature type="domain" description="Acyl-CoA oxidase/dehydrogenase middle" evidence="7">
    <location>
        <begin position="126"/>
        <end position="220"/>
    </location>
</feature>
<evidence type="ECO:0000313" key="9">
    <source>
        <dbReference type="EMBL" id="MBB5113445.1"/>
    </source>
</evidence>
<dbReference type="Pfam" id="PF00441">
    <property type="entry name" value="Acyl-CoA_dh_1"/>
    <property type="match status" value="1"/>
</dbReference>
<organism evidence="9 10">
    <name type="scientific">Micromonospora echinospora</name>
    <name type="common">Micromonospora purpurea</name>
    <dbReference type="NCBI Taxonomy" id="1877"/>
    <lineage>
        <taxon>Bacteria</taxon>
        <taxon>Bacillati</taxon>
        <taxon>Actinomycetota</taxon>
        <taxon>Actinomycetes</taxon>
        <taxon>Micromonosporales</taxon>
        <taxon>Micromonosporaceae</taxon>
        <taxon>Micromonospora</taxon>
    </lineage>
</organism>
<dbReference type="GeneID" id="300293849"/>
<keyword evidence="4 5" id="KW-0274">FAD</keyword>
<dbReference type="RefSeq" id="WP_198033276.1">
    <property type="nucleotide sequence ID" value="NZ_JACHJC010000001.1"/>
</dbReference>
<name>A0ABR6MDJ5_MICEC</name>
<comment type="cofactor">
    <cofactor evidence="1 5">
        <name>FAD</name>
        <dbReference type="ChEBI" id="CHEBI:57692"/>
    </cofactor>
</comment>
<dbReference type="Gene3D" id="1.20.140.10">
    <property type="entry name" value="Butyryl-CoA Dehydrogenase, subunit A, domain 3"/>
    <property type="match status" value="1"/>
</dbReference>
<sequence>MFFDMLPTELRDLAAVARDVATERIAPLVPELERGRTFSPELRKILAGAGFTGLVVPERFGGVDTDVRAEVVVLEEISKVYPSASTVLTATWFPTKVMVRAADRPDAPAWLPGVLRDVASGDRLGAIAATEPEAGSDLGGVATTARRDGDEWVINGSKRFITNGGHADFYVVVARTGGPGPRGVSAFYVEADRPGVEAVRFEEKMGLHASATAEMVFADVRVPADHLLGPENGGFPLLMQGFDEGRIVVAALALGIAEGAFDAAVRYAGERRQFGRPIAAFQGMQFLIADMAIPLHAARSLVYDAAQAYVDGHPDAARLASIAKTYASDMAMAVTTDAVQVHGGYGYVTDFPVEMFMRDAKINQIYEGTNQIQRMIIARSYFPDVAR</sequence>
<comment type="caution">
    <text evidence="9">The sequence shown here is derived from an EMBL/GenBank/DDBJ whole genome shotgun (WGS) entry which is preliminary data.</text>
</comment>
<dbReference type="PANTHER" id="PTHR43884:SF12">
    <property type="entry name" value="ISOVALERYL-COA DEHYDROGENASE, MITOCHONDRIAL-RELATED"/>
    <property type="match status" value="1"/>
</dbReference>
<dbReference type="SUPFAM" id="SSF56645">
    <property type="entry name" value="Acyl-CoA dehydrogenase NM domain-like"/>
    <property type="match status" value="1"/>
</dbReference>
<dbReference type="InterPro" id="IPR009100">
    <property type="entry name" value="AcylCoA_DH/oxidase_NM_dom_sf"/>
</dbReference>
<evidence type="ECO:0000259" key="6">
    <source>
        <dbReference type="Pfam" id="PF00441"/>
    </source>
</evidence>